<evidence type="ECO:0000313" key="1">
    <source>
        <dbReference type="EMBL" id="JAD46682.1"/>
    </source>
</evidence>
<organism evidence="1">
    <name type="scientific">Arundo donax</name>
    <name type="common">Giant reed</name>
    <name type="synonym">Donax arundinaceus</name>
    <dbReference type="NCBI Taxonomy" id="35708"/>
    <lineage>
        <taxon>Eukaryota</taxon>
        <taxon>Viridiplantae</taxon>
        <taxon>Streptophyta</taxon>
        <taxon>Embryophyta</taxon>
        <taxon>Tracheophyta</taxon>
        <taxon>Spermatophyta</taxon>
        <taxon>Magnoliopsida</taxon>
        <taxon>Liliopsida</taxon>
        <taxon>Poales</taxon>
        <taxon>Poaceae</taxon>
        <taxon>PACMAD clade</taxon>
        <taxon>Arundinoideae</taxon>
        <taxon>Arundineae</taxon>
        <taxon>Arundo</taxon>
    </lineage>
</organism>
<accession>A0A0A9AHX6</accession>
<dbReference type="EMBL" id="GBRH01251213">
    <property type="protein sequence ID" value="JAD46682.1"/>
    <property type="molecule type" value="Transcribed_RNA"/>
</dbReference>
<reference evidence="1" key="1">
    <citation type="submission" date="2014-09" db="EMBL/GenBank/DDBJ databases">
        <authorList>
            <person name="Magalhaes I.L.F."/>
            <person name="Oliveira U."/>
            <person name="Santos F.R."/>
            <person name="Vidigal T.H.D.A."/>
            <person name="Brescovit A.D."/>
            <person name="Santos A.J."/>
        </authorList>
    </citation>
    <scope>NUCLEOTIDE SEQUENCE</scope>
    <source>
        <tissue evidence="1">Shoot tissue taken approximately 20 cm above the soil surface</tissue>
    </source>
</reference>
<protein>
    <submittedName>
        <fullName evidence="1">Uncharacterized protein</fullName>
    </submittedName>
</protein>
<sequence length="41" mass="4656">MCRTIFDCSINSSNYTMSIRCVISLCLHASQDAQKYMHGNL</sequence>
<dbReference type="AlphaFoldDB" id="A0A0A9AHX6"/>
<name>A0A0A9AHX6_ARUDO</name>
<proteinExistence type="predicted"/>
<reference evidence="1" key="2">
    <citation type="journal article" date="2015" name="Data Brief">
        <title>Shoot transcriptome of the giant reed, Arundo donax.</title>
        <authorList>
            <person name="Barrero R.A."/>
            <person name="Guerrero F.D."/>
            <person name="Moolhuijzen P."/>
            <person name="Goolsby J.A."/>
            <person name="Tidwell J."/>
            <person name="Bellgard S.E."/>
            <person name="Bellgard M.I."/>
        </authorList>
    </citation>
    <scope>NUCLEOTIDE SEQUENCE</scope>
    <source>
        <tissue evidence="1">Shoot tissue taken approximately 20 cm above the soil surface</tissue>
    </source>
</reference>